<comment type="caution">
    <text evidence="1">The sequence shown here is derived from an EMBL/GenBank/DDBJ whole genome shotgun (WGS) entry which is preliminary data.</text>
</comment>
<dbReference type="Proteomes" id="UP000219559">
    <property type="component" value="Unassembled WGS sequence"/>
</dbReference>
<evidence type="ECO:0000313" key="2">
    <source>
        <dbReference type="Proteomes" id="UP000219559"/>
    </source>
</evidence>
<protein>
    <submittedName>
        <fullName evidence="1">Uncharacterized protein</fullName>
    </submittedName>
</protein>
<accession>A0A2A4G7D0</accession>
<proteinExistence type="predicted"/>
<gene>
    <name evidence="1" type="ORF">B7P33_08580</name>
</gene>
<name>A0A2A4G7D0_9FLAO</name>
<dbReference type="EMBL" id="NBWU01000003">
    <property type="protein sequence ID" value="PCE64343.1"/>
    <property type="molecule type" value="Genomic_DNA"/>
</dbReference>
<sequence>MAQVEINSIEDLAELDIFETIVPTSAKPSTGYFNETYIEQIGQNSTVQVTTDTDKSNITVLQKGADNQFALNVVARSYNGLFVQIGNQHRFSEYMNNPSQIIETQLLQEGSGQQLIIHNRNSLSDGLKIKMSGESQSVVIRNFN</sequence>
<evidence type="ECO:0000313" key="1">
    <source>
        <dbReference type="EMBL" id="PCE64343.1"/>
    </source>
</evidence>
<reference evidence="1 2" key="1">
    <citation type="submission" date="2017-04" db="EMBL/GenBank/DDBJ databases">
        <title>A new member of the family Flavobacteriaceae isolated from ascidians.</title>
        <authorList>
            <person name="Chen L."/>
        </authorList>
    </citation>
    <scope>NUCLEOTIDE SEQUENCE [LARGE SCALE GENOMIC DNA]</scope>
    <source>
        <strain evidence="1 2">HQA918</strain>
    </source>
</reference>
<keyword evidence="2" id="KW-1185">Reference proteome</keyword>
<organism evidence="1 2">
    <name type="scientific">Sediminicola luteus</name>
    <dbReference type="NCBI Taxonomy" id="319238"/>
    <lineage>
        <taxon>Bacteria</taxon>
        <taxon>Pseudomonadati</taxon>
        <taxon>Bacteroidota</taxon>
        <taxon>Flavobacteriia</taxon>
        <taxon>Flavobacteriales</taxon>
        <taxon>Flavobacteriaceae</taxon>
        <taxon>Sediminicola</taxon>
    </lineage>
</organism>
<dbReference type="AlphaFoldDB" id="A0A2A4G7D0"/>